<sequence>MASFTKYVKNKFYNQLFDASDKFVVMHRKELGFYSGWVETYDLEVKHVYARNRSTEELDFDAIVNCDISLKAWRDSSDGELRNRWLRIHCCGVLDAGIKGFRIKQVQQYEKGSNNEFKAPMSDELVPLVWKKDLDEIASSFLKNFYPQALDFPQAINPNWTIIK</sequence>
<dbReference type="EMBL" id="AF216814">
    <property type="protein sequence ID" value="AAF75611.1"/>
    <property type="molecule type" value="Genomic_DNA"/>
</dbReference>
<evidence type="ECO:0000313" key="1">
    <source>
        <dbReference type="EMBL" id="AAF75611.1"/>
    </source>
</evidence>
<name>Q9KJ14_LACLL</name>
<organism evidence="1">
    <name type="scientific">Lactococcus lactis subsp. lactis bv. diacetylactis</name>
    <dbReference type="NCBI Taxonomy" id="44688"/>
    <lineage>
        <taxon>Bacteria</taxon>
        <taxon>Bacillati</taxon>
        <taxon>Bacillota</taxon>
        <taxon>Bacilli</taxon>
        <taxon>Lactobacillales</taxon>
        <taxon>Streptococcaceae</taxon>
        <taxon>Lactococcus</taxon>
    </lineage>
</organism>
<geneLocation type="plasmid" evidence="1">
    <name>pKR223</name>
</geneLocation>
<keyword evidence="1" id="KW-0614">Plasmid</keyword>
<protein>
    <submittedName>
        <fullName evidence="1">Uncharacterized protein</fullName>
    </submittedName>
</protein>
<proteinExistence type="predicted"/>
<dbReference type="AlphaFoldDB" id="Q9KJ14"/>
<accession>Q9KJ14</accession>
<reference evidence="1" key="1">
    <citation type="journal article" date="2000" name="Appl. Environ. Microbiol.">
        <title>Characterization of AbiR, a novel multicomponent abortive infection mechanism encoded by plasmid pKR223 of Lactococcus lactis subsp. lactis KR2.</title>
        <authorList>
            <person name="Twomey D.P."/>
            <person name="de Urraza P.J."/>
            <person name="McKay L.L."/>
            <person name="O'Sullivan D.J."/>
        </authorList>
    </citation>
    <scope>NUCLEOTIDE SEQUENCE</scope>
    <source>
        <plasmid evidence="1">pKR223</plasmid>
    </source>
</reference>